<dbReference type="Gene3D" id="3.40.50.2300">
    <property type="match status" value="1"/>
</dbReference>
<evidence type="ECO:0000313" key="1">
    <source>
        <dbReference type="EMBL" id="GAA5414455.1"/>
    </source>
</evidence>
<dbReference type="InterPro" id="IPR050957">
    <property type="entry name" value="BMP_lipoprotein"/>
</dbReference>
<accession>A0ABP9U724</accession>
<dbReference type="PANTHER" id="PTHR34296:SF2">
    <property type="entry name" value="ABC TRANSPORTER GUANOSINE-BINDING PROTEIN NUPN"/>
    <property type="match status" value="1"/>
</dbReference>
<gene>
    <name evidence="1" type="ORF">UREOM_1660</name>
</gene>
<protein>
    <submittedName>
        <fullName evidence="1">Uncharacterized protein</fullName>
    </submittedName>
</protein>
<evidence type="ECO:0000313" key="2">
    <source>
        <dbReference type="Proteomes" id="UP001449582"/>
    </source>
</evidence>
<comment type="caution">
    <text evidence="1">The sequence shown here is derived from an EMBL/GenBank/DDBJ whole genome shotgun (WGS) entry which is preliminary data.</text>
</comment>
<proteinExistence type="predicted"/>
<sequence>MIKKWMWVTPLMVAAVGGLTAGVVGGYFANVRGNPYRDYASAPAGHSNIDLMQMYFASAVNDTKLMVLPGYLHTKPLTQALAVTAQQNAPMHKYLTKSGFILLDDTYGMPIWNKTQLDRNTAQPLWSTQVAAMKFRTDLGSFITGIAAGEFLNEYQYYFAPRPQDELTFATYGGGPFSSVTGYMGGLQRGIRYFNEYIVPFAKTLSGQPYKKIKELFVGKTEVANFSNGFGPTQGDALINYFLSKNVSLLMPVAAGQTQRAVRLIKQNHKRTIVLGVDSANEDDTNSNLTLSTPGYQAINGTTKIGGTDRIIQFSSMKKLDVATALLAKNIYDGVVAPKLNSTIGGFGCNSLGTPENDCVGLSVAGYQYFVRAIQLALLAHQNNLNTLPADTKLNMSVTGQTIAQAEINKVFAVPNNNPKTNLPSDPEYNTYWLPLYQKYLKVINATPTFKTLNQANQKVFYAIEDWEPGQATNNEFSFSYADLPNEHQMMMPLDAWGTITNPLAKPEFATLEAWFQKYSTNSSDANLNHERLQNLKQWFIKNQTEIRYRNSFNLIHAMNKKSYQNNKSVFKVLLSSPLDPLLDKGFSQSAYMGLLEYWQLFGINLPNPNVKK</sequence>
<dbReference type="RefSeq" id="WP_353289621.1">
    <property type="nucleotide sequence ID" value="NZ_BAABQM010000001.1"/>
</dbReference>
<name>A0ABP9U724_9BACT</name>
<dbReference type="PANTHER" id="PTHR34296">
    <property type="entry name" value="TRANSCRIPTIONAL ACTIVATOR PROTEIN MED"/>
    <property type="match status" value="1"/>
</dbReference>
<organism evidence="1 2">
    <name type="scientific">Ureaplasma ceti</name>
    <dbReference type="NCBI Taxonomy" id="3119530"/>
    <lineage>
        <taxon>Bacteria</taxon>
        <taxon>Bacillati</taxon>
        <taxon>Mycoplasmatota</taxon>
        <taxon>Mycoplasmoidales</taxon>
        <taxon>Mycoplasmoidaceae</taxon>
        <taxon>Ureaplasma</taxon>
    </lineage>
</organism>
<keyword evidence="2" id="KW-1185">Reference proteome</keyword>
<dbReference type="Proteomes" id="UP001449582">
    <property type="component" value="Unassembled WGS sequence"/>
</dbReference>
<reference evidence="1" key="1">
    <citation type="submission" date="2024-02" db="EMBL/GenBank/DDBJ databases">
        <title>Draft genome sequence of new strains in genus Ureaplasma.</title>
        <authorList>
            <person name="Nakajima Y."/>
            <person name="Segawa T."/>
        </authorList>
    </citation>
    <scope>NUCLEOTIDE SEQUENCE [LARGE SCALE GENOMIC DNA]</scope>
    <source>
        <strain evidence="1">OM1</strain>
    </source>
</reference>
<dbReference type="EMBL" id="BAABQM010000001">
    <property type="protein sequence ID" value="GAA5414455.1"/>
    <property type="molecule type" value="Genomic_DNA"/>
</dbReference>